<comment type="caution">
    <text evidence="3">The sequence shown here is derived from an EMBL/GenBank/DDBJ whole genome shotgun (WGS) entry which is preliminary data.</text>
</comment>
<reference evidence="3" key="3">
    <citation type="submission" date="2016-12" db="EMBL/GenBank/DDBJ databases">
        <title>Annotation of the draft genome assembly of Crocosphaera watsonii WH 8501.</title>
        <authorList>
            <consortium name="US DOE Joint Genome Institute (JGI-ORNL)"/>
            <person name="Larimer F."/>
            <person name="Land M."/>
        </authorList>
    </citation>
    <scope>NUCLEOTIDE SEQUENCE</scope>
    <source>
        <strain evidence="3">WH 8501</strain>
    </source>
</reference>
<feature type="coiled-coil region" evidence="1">
    <location>
        <begin position="62"/>
        <end position="89"/>
    </location>
</feature>
<proteinExistence type="predicted"/>
<reference evidence="3" key="2">
    <citation type="submission" date="2005-06" db="EMBL/GenBank/DDBJ databases">
        <title>Sequencing of the draft genome and assembly of Crocosphaera watsonii WH 8501.</title>
        <authorList>
            <consortium name="US DOE Joint Genome Institute (JGI-PGF)"/>
            <person name="Copeland A."/>
            <person name="Lucas S."/>
            <person name="Lapidus A."/>
            <person name="Barry K."/>
            <person name="Detter C."/>
            <person name="Glavina T."/>
            <person name="Hammon N."/>
            <person name="Israni S."/>
            <person name="Pitluck S."/>
            <person name="Richardson P."/>
        </authorList>
    </citation>
    <scope>NUCLEOTIDE SEQUENCE [LARGE SCALE GENOMIC DNA]</scope>
    <source>
        <strain evidence="3">WH 8501</strain>
    </source>
</reference>
<evidence type="ECO:0000256" key="2">
    <source>
        <dbReference type="SAM" id="MobiDB-lite"/>
    </source>
</evidence>
<evidence type="ECO:0000256" key="1">
    <source>
        <dbReference type="SAM" id="Coils"/>
    </source>
</evidence>
<feature type="region of interest" description="Disordered" evidence="2">
    <location>
        <begin position="39"/>
        <end position="62"/>
    </location>
</feature>
<evidence type="ECO:0000313" key="3">
    <source>
        <dbReference type="EMBL" id="EAM53187.1"/>
    </source>
</evidence>
<keyword evidence="4" id="KW-1185">Reference proteome</keyword>
<reference evidence="3" key="1">
    <citation type="submission" date="2004-02" db="EMBL/GenBank/DDBJ databases">
        <authorList>
            <consortium name="DOE Joint Genome Institute"/>
        </authorList>
    </citation>
    <scope>NUCLEOTIDE SEQUENCE [LARGE SCALE GENOMIC DNA]</scope>
    <source>
        <strain evidence="3">WH 8501</strain>
    </source>
</reference>
<sequence>MEFDKEGFLKEVLSAIKPLLTDLQSSVKEYVDGSLAPIEAAITEPPPQKEEPKKDNKPTDEMSILKAQMEELTSKLQESENKAFNASLDNHLSEVATSKGVIVPSAAWRK</sequence>
<evidence type="ECO:0000313" key="4">
    <source>
        <dbReference type="Proteomes" id="UP000003922"/>
    </source>
</evidence>
<organism evidence="3 4">
    <name type="scientific">Crocosphaera watsonii WH 8501</name>
    <dbReference type="NCBI Taxonomy" id="165597"/>
    <lineage>
        <taxon>Bacteria</taxon>
        <taxon>Bacillati</taxon>
        <taxon>Cyanobacteriota</taxon>
        <taxon>Cyanophyceae</taxon>
        <taxon>Oscillatoriophycideae</taxon>
        <taxon>Chroococcales</taxon>
        <taxon>Aphanothecaceae</taxon>
        <taxon>Crocosphaera</taxon>
    </lineage>
</organism>
<accession>Q4C9U9</accession>
<dbReference type="RefSeq" id="WP_007303489.1">
    <property type="nucleotide sequence ID" value="NZ_AADV02000001.1"/>
</dbReference>
<gene>
    <name evidence="3" type="ORF">CwatDRAFT_6512</name>
</gene>
<dbReference type="EMBL" id="AADV02000001">
    <property type="protein sequence ID" value="EAM53187.1"/>
    <property type="molecule type" value="Genomic_DNA"/>
</dbReference>
<dbReference type="KEGG" id="cwa:CwatDRAFT_6512"/>
<protein>
    <submittedName>
        <fullName evidence="3">Uncharacterized protein</fullName>
    </submittedName>
</protein>
<dbReference type="Proteomes" id="UP000003922">
    <property type="component" value="Unassembled WGS sequence"/>
</dbReference>
<keyword evidence="1" id="KW-0175">Coiled coil</keyword>
<name>Q4C9U9_CROWT</name>
<dbReference type="AlphaFoldDB" id="Q4C9U9"/>
<feature type="compositionally biased region" description="Basic and acidic residues" evidence="2">
    <location>
        <begin position="47"/>
        <end position="60"/>
    </location>
</feature>